<keyword evidence="4 9" id="KW-0812">Transmembrane</keyword>
<feature type="domain" description="Cation efflux protein cytoplasmic" evidence="11">
    <location>
        <begin position="215"/>
        <end position="289"/>
    </location>
</feature>
<dbReference type="NCBIfam" id="TIGR01297">
    <property type="entry name" value="CDF"/>
    <property type="match status" value="1"/>
</dbReference>
<dbReference type="Gene3D" id="1.20.1510.10">
    <property type="entry name" value="Cation efflux protein transmembrane domain"/>
    <property type="match status" value="1"/>
</dbReference>
<evidence type="ECO:0000256" key="5">
    <source>
        <dbReference type="ARBA" id="ARBA00022906"/>
    </source>
</evidence>
<feature type="transmembrane region" description="Helical" evidence="9">
    <location>
        <begin position="88"/>
        <end position="110"/>
    </location>
</feature>
<keyword evidence="3" id="KW-0813">Transport</keyword>
<keyword evidence="5" id="KW-0864">Zinc transport</keyword>
<dbReference type="SUPFAM" id="SSF160240">
    <property type="entry name" value="Cation efflux protein cytoplasmic domain-like"/>
    <property type="match status" value="1"/>
</dbReference>
<organism evidence="12 13">
    <name type="scientific">Sphingomonas limnosediminicola</name>
    <dbReference type="NCBI Taxonomy" id="940133"/>
    <lineage>
        <taxon>Bacteria</taxon>
        <taxon>Pseudomonadati</taxon>
        <taxon>Pseudomonadota</taxon>
        <taxon>Alphaproteobacteria</taxon>
        <taxon>Sphingomonadales</taxon>
        <taxon>Sphingomonadaceae</taxon>
        <taxon>Sphingomonas</taxon>
    </lineage>
</organism>
<evidence type="ECO:0000256" key="3">
    <source>
        <dbReference type="ARBA" id="ARBA00022448"/>
    </source>
</evidence>
<evidence type="ECO:0000259" key="10">
    <source>
        <dbReference type="Pfam" id="PF01545"/>
    </source>
</evidence>
<dbReference type="InterPro" id="IPR058533">
    <property type="entry name" value="Cation_efflux_TM"/>
</dbReference>
<comment type="caution">
    <text evidence="12">The sequence shown here is derived from an EMBL/GenBank/DDBJ whole genome shotgun (WGS) entry which is preliminary data.</text>
</comment>
<dbReference type="InterPro" id="IPR036837">
    <property type="entry name" value="Cation_efflux_CTD_sf"/>
</dbReference>
<dbReference type="InterPro" id="IPR002524">
    <property type="entry name" value="Cation_efflux"/>
</dbReference>
<dbReference type="PANTHER" id="PTHR11562">
    <property type="entry name" value="CATION EFFLUX PROTEIN/ ZINC TRANSPORTER"/>
    <property type="match status" value="1"/>
</dbReference>
<evidence type="ECO:0000256" key="9">
    <source>
        <dbReference type="SAM" id="Phobius"/>
    </source>
</evidence>
<evidence type="ECO:0000256" key="4">
    <source>
        <dbReference type="ARBA" id="ARBA00022692"/>
    </source>
</evidence>
<dbReference type="InterPro" id="IPR027469">
    <property type="entry name" value="Cation_efflux_TMD_sf"/>
</dbReference>
<dbReference type="Pfam" id="PF01545">
    <property type="entry name" value="Cation_efflux"/>
    <property type="match status" value="1"/>
</dbReference>
<dbReference type="Proteomes" id="UP001500827">
    <property type="component" value="Unassembled WGS sequence"/>
</dbReference>
<dbReference type="PANTHER" id="PTHR11562:SF17">
    <property type="entry name" value="RE54080P-RELATED"/>
    <property type="match status" value="1"/>
</dbReference>
<feature type="transmembrane region" description="Helical" evidence="9">
    <location>
        <begin position="185"/>
        <end position="203"/>
    </location>
</feature>
<evidence type="ECO:0000256" key="2">
    <source>
        <dbReference type="ARBA" id="ARBA00008873"/>
    </source>
</evidence>
<proteinExistence type="inferred from homology"/>
<feature type="domain" description="Cation efflux protein transmembrane" evidence="10">
    <location>
        <begin position="23"/>
        <end position="207"/>
    </location>
</feature>
<evidence type="ECO:0000259" key="11">
    <source>
        <dbReference type="Pfam" id="PF16916"/>
    </source>
</evidence>
<evidence type="ECO:0000256" key="7">
    <source>
        <dbReference type="ARBA" id="ARBA00023065"/>
    </source>
</evidence>
<evidence type="ECO:0000313" key="12">
    <source>
        <dbReference type="EMBL" id="GAA3895646.1"/>
    </source>
</evidence>
<comment type="subcellular location">
    <subcellularLocation>
        <location evidence="1">Membrane</location>
        <topology evidence="1">Multi-pass membrane protein</topology>
    </subcellularLocation>
</comment>
<keyword evidence="8 9" id="KW-0472">Membrane</keyword>
<protein>
    <submittedName>
        <fullName evidence="12">Cation diffusion facilitator family transporter</fullName>
    </submittedName>
</protein>
<keyword evidence="13" id="KW-1185">Reference proteome</keyword>
<evidence type="ECO:0000256" key="6">
    <source>
        <dbReference type="ARBA" id="ARBA00022989"/>
    </source>
</evidence>
<reference evidence="13" key="1">
    <citation type="journal article" date="2019" name="Int. J. Syst. Evol. Microbiol.">
        <title>The Global Catalogue of Microorganisms (GCM) 10K type strain sequencing project: providing services to taxonomists for standard genome sequencing and annotation.</title>
        <authorList>
            <consortium name="The Broad Institute Genomics Platform"/>
            <consortium name="The Broad Institute Genome Sequencing Center for Infectious Disease"/>
            <person name="Wu L."/>
            <person name="Ma J."/>
        </authorList>
    </citation>
    <scope>NUCLEOTIDE SEQUENCE [LARGE SCALE GENOMIC DNA]</scope>
    <source>
        <strain evidence="13">JCM 17543</strain>
    </source>
</reference>
<sequence>MSGGHSHHHHHDAQADFSKAFAIGIALNVGFVLLETVFGFAANSMSLLADAGHNLSDVLGLVVAWAGGRMARTGSSPRFTYGLKKASILAALVNSLFLLIAVGAIGTEAIRRLFHPTATEGGVVMAVAAVGILINGLTALLFSRGHHDINIRGAFLHMAADAAVSGAVVFAGLVILWTGQKWVDPIMSLAVAIVILWGSIGLLKESVWMSLAGVPEGIDVDQVEIALGEIEGVDAVHDLHIWPISTTETALTAHLVSEQANYPDDLLAAVRRILHDRFHIEHCTIQVERHHPADHKDC</sequence>
<dbReference type="SUPFAM" id="SSF161111">
    <property type="entry name" value="Cation efflux protein transmembrane domain-like"/>
    <property type="match status" value="1"/>
</dbReference>
<feature type="transmembrane region" description="Helical" evidence="9">
    <location>
        <begin position="154"/>
        <end position="179"/>
    </location>
</feature>
<dbReference type="Pfam" id="PF16916">
    <property type="entry name" value="ZT_dimer"/>
    <property type="match status" value="1"/>
</dbReference>
<accession>A0ABP7L609</accession>
<keyword evidence="5" id="KW-0862">Zinc</keyword>
<gene>
    <name evidence="12" type="ORF">GCM10022276_13390</name>
</gene>
<evidence type="ECO:0000256" key="8">
    <source>
        <dbReference type="ARBA" id="ARBA00023136"/>
    </source>
</evidence>
<keyword evidence="7" id="KW-0406">Ion transport</keyword>
<feature type="transmembrane region" description="Helical" evidence="9">
    <location>
        <begin position="122"/>
        <end position="142"/>
    </location>
</feature>
<evidence type="ECO:0000256" key="1">
    <source>
        <dbReference type="ARBA" id="ARBA00004141"/>
    </source>
</evidence>
<keyword evidence="6 9" id="KW-1133">Transmembrane helix</keyword>
<comment type="similarity">
    <text evidence="2">Belongs to the cation diffusion facilitator (CDF) transporter (TC 2.A.4) family. SLC30A subfamily.</text>
</comment>
<feature type="transmembrane region" description="Helical" evidence="9">
    <location>
        <begin position="20"/>
        <end position="41"/>
    </location>
</feature>
<dbReference type="InterPro" id="IPR027470">
    <property type="entry name" value="Cation_efflux_CTD"/>
</dbReference>
<name>A0ABP7L609_9SPHN</name>
<evidence type="ECO:0000313" key="13">
    <source>
        <dbReference type="Proteomes" id="UP001500827"/>
    </source>
</evidence>
<dbReference type="RefSeq" id="WP_344698897.1">
    <property type="nucleotide sequence ID" value="NZ_BAABBM010000001.1"/>
</dbReference>
<dbReference type="EMBL" id="BAABBM010000001">
    <property type="protein sequence ID" value="GAA3895646.1"/>
    <property type="molecule type" value="Genomic_DNA"/>
</dbReference>
<dbReference type="InterPro" id="IPR050681">
    <property type="entry name" value="CDF/SLC30A"/>
</dbReference>